<evidence type="ECO:0000256" key="1">
    <source>
        <dbReference type="SAM" id="Phobius"/>
    </source>
</evidence>
<keyword evidence="1" id="KW-0812">Transmembrane</keyword>
<keyword evidence="4" id="KW-1185">Reference proteome</keyword>
<dbReference type="Gene3D" id="1.10.510.10">
    <property type="entry name" value="Transferase(Phosphotransferase) domain 1"/>
    <property type="match status" value="1"/>
</dbReference>
<dbReference type="InterPro" id="IPR011050">
    <property type="entry name" value="Pectin_lyase_fold/virulence"/>
</dbReference>
<proteinExistence type="predicted"/>
<dbReference type="InterPro" id="IPR001245">
    <property type="entry name" value="Ser-Thr/Tyr_kinase_cat_dom"/>
</dbReference>
<dbReference type="EMBL" id="JARBJD010000004">
    <property type="protein sequence ID" value="KAK2963914.1"/>
    <property type="molecule type" value="Genomic_DNA"/>
</dbReference>
<organism evidence="3 4">
    <name type="scientific">Blattamonas nauphoetae</name>
    <dbReference type="NCBI Taxonomy" id="2049346"/>
    <lineage>
        <taxon>Eukaryota</taxon>
        <taxon>Metamonada</taxon>
        <taxon>Preaxostyla</taxon>
        <taxon>Oxymonadida</taxon>
        <taxon>Blattamonas</taxon>
    </lineage>
</organism>
<protein>
    <recommendedName>
        <fullName evidence="2">Protein kinase domain-containing protein</fullName>
    </recommendedName>
</protein>
<feature type="transmembrane region" description="Helical" evidence="1">
    <location>
        <begin position="1927"/>
        <end position="1950"/>
    </location>
</feature>
<dbReference type="PROSITE" id="PS50011">
    <property type="entry name" value="PROTEIN_KINASE_DOM"/>
    <property type="match status" value="1"/>
</dbReference>
<evidence type="ECO:0000313" key="3">
    <source>
        <dbReference type="EMBL" id="KAK2963914.1"/>
    </source>
</evidence>
<evidence type="ECO:0000259" key="2">
    <source>
        <dbReference type="PROSITE" id="PS50011"/>
    </source>
</evidence>
<comment type="caution">
    <text evidence="3">The sequence shown here is derived from an EMBL/GenBank/DDBJ whole genome shotgun (WGS) entry which is preliminary data.</text>
</comment>
<sequence>MKETKCSTVLFEEGKLVSCGLESPFVVVSSEESASTFGSRIVVSSSEIVWKDDTQPPLVDTLSTSAGISVFGSGLRFDSKILSSGTGPLFSFGLHPSSGEIVPLRPDSSTTTHLSACSLVNMSSSCASNCESLPSLKFGSCVSQTLVGCSLSRSSNHQSGTGMLDINLGGSLLCQNSSFSHCTRTSNSATKVQYQHCNSTHSQYSPTTGVTSLSFILCTFNEMTYAVDDSRGGAAISVHKATATLSIEKCFFHKCKVTKIGNDGGAVQYYSASTTGVGLTLNDSSFTDCVSTFVDASASAGALISDIRGPSTVSNCFFENCWAHGRGGAVYLIATTSLLFNCAFVGCYTNASGGGLLLSTISSLEMKFVQFRACEAKNPTASSDMATVAMSNTILNSISVQFCDSTSGSPNIYHHSSGSSDGSLIPQVRNVTVVSSSVEIVGTTAKVSMTMSEKIKGQMGVLLEGANIPRLVFLTFGTSTTASTDFDLSPTTILPTLESGKTYTIRSWSFPYGQAGVDGVTGSTINPTTASIALSGYHFREGSYQMKVKTDNQDELTISLTSPTLSSLTGTFGMSATDSSKLRYAREYEVKSIVFNSTSLGLPTPLSFSVPYPEARLTKIAQVNSTDWLTLSFEGSGFVAESYIITLSGRDEDGLTHETTITRAPTSLTALPVVNMSLYPLDEASLRYGMEYTITSMISTDTFQNVVLDVNSFSTSPEPARITSLTLTGYDELDKTAVFSVEGRVLVENEKYTVNVLSSSSAAFCFNFTASSTTSGEGSGILFSADSSKVELKYNTAYTISTVEDQSGDELILHSTFTFSTIEEPTRLVKLNVAKYDDDETTVFVELIGQKLGSTGSYSVELSLDCDVVHTIDFSLTSESKWIGSALLYPSSSCELEYGKTYEVSNFAQTLNSFTSSHFFEPNTLEIEPEPARITSLKLTGYDELDKTAFFSVEGRVLVENEKYRINVLSSSSTAFSFNFTASSTTRGEGSAILFSADASTVELAFDMDYTVSNVTNKNGDELILHSTFTFSTIVAPGRVMKIGDVVAVNDSNTTTIGLVGLHMEIGTYSLELVNVVDDTEKPVITASFDSATSGQASASLHPTVELKYGGTYRLVKMTTTMENARSVHVEPSLSFIVTDEPSRLTGIGTVVAEDSDRRVKIVLTGIKMTNGPFILTLNNSKTLTATFEADGESGTVSAILFSQDDSKVELEYDTEYTVTGLTDKDNKPTFFHSSLSFVTPFEPARLVKLNDAKYDDDETTVFVELIGQKLGTTGSYSVELSLDSDVKHTIDFSLTSDSKWIGSALLYPSSSCELEYGKTYDVSNFTHSLNSLTSSHFFEPITLEIEAEPSRIESFISAVLNKDRLMMTATFTGQAFKLEMGPVLLRKDTNTFESIGNVRLVDSTHCEADFMIGDSEPGLVYEQSYTLARKDSESSFFVTSDVSVRVPAPPLLTHVSFAPLNKLGISGLVLFEGTDLEANKEYQITLEPSFSFTIRISNSTSASSSPLLVGWNDSLPFSTTFKIASITPVDPSDGDVLNKSLLSFNTSDRPTELFIHLDSKSTDLSLFCGTFENPCPTIESGWKIVNGLRFARPTLGIIDSTTLSSQLTVSKGMHVLLTHGSNSEPTLKIPSSTTHSNGSGLIVVTMASLEIVNVDIVLDSPLLSFVLLSAISSGLLLKDGLITQNRPNSNPDSNSDICSWSTGIIQTIDCVMNITFNAFTRISSGVINMKGGNLTLTSSSFSDTSASLDLYPSFNRNIHCSDDGHITVFSIPNGGDGSKEHPSAWMSIEECVLSGKDAPIDSPLFVPTLSKTSHSKLDKKAGHFDVQIEGKTLIPCGLFLEVFEVSKDKREGQWTNFELSQSSCASFTETAIAFKLPLSKLTSLDPNLEWRGRLMFGNGQATSDTFLVQASSKERLAQSVKENMKWWLPLVLVLAASAILIIFIIIVCCRRRNTKKEETKKVKEEMDITPEDLDIAKHDEYPNMASTILDPTAHYSSFVDTKTDQSDQTNRIPQTPSNLVKPGQVNVLKVQTDAYGQEVVKEGYANAGDTLYNRLHGTGKDTPLDRKKMRHDLVASLKQIYRLRPSALIFARLTPFWVFLDQFDNLSVRMSDVGETELQGGTGQPGNSENLKKVVDDGKHWEPPEQAECKVEVDTSKVTGFRLGLLLWEITTGQIPFGETDGVNAQRQVGIGVLPRMDEVRPTELVDLISDCLSLDPLNRPSLNDIETRLSSIDSPTLVKENEGVHLPHRIEQVDHVFPGKPVRGKEPGEAWDVHEAHHTFSLSGSIE</sequence>
<dbReference type="InterPro" id="IPR011009">
    <property type="entry name" value="Kinase-like_dom_sf"/>
</dbReference>
<name>A0ABQ9YJH7_9EUKA</name>
<keyword evidence="1" id="KW-0472">Membrane</keyword>
<evidence type="ECO:0000313" key="4">
    <source>
        <dbReference type="Proteomes" id="UP001281761"/>
    </source>
</evidence>
<dbReference type="InterPro" id="IPR000719">
    <property type="entry name" value="Prot_kinase_dom"/>
</dbReference>
<feature type="domain" description="Protein kinase" evidence="2">
    <location>
        <begin position="1891"/>
        <end position="2239"/>
    </location>
</feature>
<gene>
    <name evidence="3" type="ORF">BLNAU_991</name>
</gene>
<dbReference type="Pfam" id="PF07714">
    <property type="entry name" value="PK_Tyr_Ser-Thr"/>
    <property type="match status" value="1"/>
</dbReference>
<dbReference type="SUPFAM" id="SSF56112">
    <property type="entry name" value="Protein kinase-like (PK-like)"/>
    <property type="match status" value="1"/>
</dbReference>
<dbReference type="Proteomes" id="UP001281761">
    <property type="component" value="Unassembled WGS sequence"/>
</dbReference>
<keyword evidence="1" id="KW-1133">Transmembrane helix</keyword>
<dbReference type="SUPFAM" id="SSF51126">
    <property type="entry name" value="Pectin lyase-like"/>
    <property type="match status" value="1"/>
</dbReference>
<reference evidence="3 4" key="1">
    <citation type="journal article" date="2022" name="bioRxiv">
        <title>Genomics of Preaxostyla Flagellates Illuminates Evolutionary Transitions and the Path Towards Mitochondrial Loss.</title>
        <authorList>
            <person name="Novak L.V.F."/>
            <person name="Treitli S.C."/>
            <person name="Pyrih J."/>
            <person name="Halakuc P."/>
            <person name="Pipaliya S.V."/>
            <person name="Vacek V."/>
            <person name="Brzon O."/>
            <person name="Soukal P."/>
            <person name="Eme L."/>
            <person name="Dacks J.B."/>
            <person name="Karnkowska A."/>
            <person name="Elias M."/>
            <person name="Hampl V."/>
        </authorList>
    </citation>
    <scope>NUCLEOTIDE SEQUENCE [LARGE SCALE GENOMIC DNA]</scope>
    <source>
        <strain evidence="3">NAU3</strain>
        <tissue evidence="3">Gut</tissue>
    </source>
</reference>
<accession>A0ABQ9YJH7</accession>